<comment type="caution">
    <text evidence="1">The sequence shown here is derived from an EMBL/GenBank/DDBJ whole genome shotgun (WGS) entry which is preliminary data.</text>
</comment>
<evidence type="ECO:0008006" key="3">
    <source>
        <dbReference type="Google" id="ProtNLM"/>
    </source>
</evidence>
<dbReference type="RefSeq" id="WP_168046327.1">
    <property type="nucleotide sequence ID" value="NZ_JAATJR010000001.1"/>
</dbReference>
<evidence type="ECO:0000313" key="2">
    <source>
        <dbReference type="Proteomes" id="UP000765160"/>
    </source>
</evidence>
<organism evidence="1 2">
    <name type="scientific">Falsiroseomonas frigidaquae</name>
    <dbReference type="NCBI Taxonomy" id="487318"/>
    <lineage>
        <taxon>Bacteria</taxon>
        <taxon>Pseudomonadati</taxon>
        <taxon>Pseudomonadota</taxon>
        <taxon>Alphaproteobacteria</taxon>
        <taxon>Acetobacterales</taxon>
        <taxon>Roseomonadaceae</taxon>
        <taxon>Falsiroseomonas</taxon>
    </lineage>
</organism>
<name>A0ABX1EVX2_9PROT</name>
<gene>
    <name evidence="1" type="ORF">HB662_01240</name>
</gene>
<accession>A0ABX1EVX2</accession>
<evidence type="ECO:0000313" key="1">
    <source>
        <dbReference type="EMBL" id="NKE43384.1"/>
    </source>
</evidence>
<proteinExistence type="predicted"/>
<dbReference type="Gene3D" id="3.90.550.10">
    <property type="entry name" value="Spore Coat Polysaccharide Biosynthesis Protein SpsA, Chain A"/>
    <property type="match status" value="1"/>
</dbReference>
<protein>
    <recommendedName>
        <fullName evidence="3">Glycosyltransferase</fullName>
    </recommendedName>
</protein>
<reference evidence="1 2" key="1">
    <citation type="submission" date="2020-03" db="EMBL/GenBank/DDBJ databases">
        <title>Roseomonas selenitidurans sp. nov. isolated from soil.</title>
        <authorList>
            <person name="Liu H."/>
        </authorList>
    </citation>
    <scope>NUCLEOTIDE SEQUENCE [LARGE SCALE GENOMIC DNA]</scope>
    <source>
        <strain evidence="1 2">JCM 15073</strain>
    </source>
</reference>
<dbReference type="Proteomes" id="UP000765160">
    <property type="component" value="Unassembled WGS sequence"/>
</dbReference>
<dbReference type="InterPro" id="IPR029044">
    <property type="entry name" value="Nucleotide-diphossugar_trans"/>
</dbReference>
<dbReference type="EMBL" id="JAAVTX010000001">
    <property type="protein sequence ID" value="NKE43384.1"/>
    <property type="molecule type" value="Genomic_DNA"/>
</dbReference>
<keyword evidence="2" id="KW-1185">Reference proteome</keyword>
<sequence length="286" mass="32277">MWIRFTAPMSRRVLPDSARTAFFYFPGEVLDLPEAWAHEHLDAGEAELAPNPETIRPDDPWLPPSLGDAPLTVACVYRTGGIYDGHDYVGRLARAVARHLSRPHRFVCLTDSQDDLGEGVEVVPLLHRWPGFWAKVELFRPGLFDGPVLYLDLDTVICGDLSELANAADPVLMAWDLARGWINSSLMRWSVDLSCIHEAMLAEPEAMMRRLTDGKGMWGDQGLVQEALLARSIVWRWAQDLLPGQIGWHPYGTRDMPAPDGVRVSMFYGNPKPHEISSDWLSEHWR</sequence>
<dbReference type="SUPFAM" id="SSF53448">
    <property type="entry name" value="Nucleotide-diphospho-sugar transferases"/>
    <property type="match status" value="1"/>
</dbReference>